<comment type="caution">
    <text evidence="13">The sequence shown here is derived from an EMBL/GenBank/DDBJ whole genome shotgun (WGS) entry which is preliminary data.</text>
</comment>
<dbReference type="eggNOG" id="COG0692">
    <property type="taxonomic scope" value="Bacteria"/>
</dbReference>
<evidence type="ECO:0000256" key="10">
    <source>
        <dbReference type="PROSITE-ProRule" id="PRU10072"/>
    </source>
</evidence>
<dbReference type="GO" id="GO:0005737">
    <property type="term" value="C:cytoplasm"/>
    <property type="evidence" value="ECO:0007669"/>
    <property type="project" value="UniProtKB-SubCell"/>
</dbReference>
<dbReference type="PANTHER" id="PTHR11264:SF0">
    <property type="entry name" value="URACIL-DNA GLYCOSYLASE"/>
    <property type="match status" value="1"/>
</dbReference>
<evidence type="ECO:0000313" key="13">
    <source>
        <dbReference type="EMBL" id="EFB75940.1"/>
    </source>
</evidence>
<evidence type="ECO:0000256" key="5">
    <source>
        <dbReference type="ARBA" id="ARBA00018429"/>
    </source>
</evidence>
<proteinExistence type="inferred from homology"/>
<dbReference type="HOGENOM" id="CLU_032162_3_0_9"/>
<evidence type="ECO:0000256" key="1">
    <source>
        <dbReference type="ARBA" id="ARBA00001400"/>
    </source>
</evidence>
<evidence type="ECO:0000313" key="14">
    <source>
        <dbReference type="Proteomes" id="UP000003438"/>
    </source>
</evidence>
<protein>
    <recommendedName>
        <fullName evidence="5 9">Uracil-DNA glycosylase</fullName>
        <shortName evidence="9">UDG</shortName>
        <ecNumber evidence="4 9">3.2.2.27</ecNumber>
    </recommendedName>
</protein>
<comment type="function">
    <text evidence="2 9 11">Excises uracil residues from the DNA which can arise as a result of misincorporation of dUMP residues by DNA polymerase or due to deamination of cytosine.</text>
</comment>
<name>D1PN05_9FIRM</name>
<dbReference type="STRING" id="411471.SUBVAR_05720"/>
<evidence type="ECO:0000256" key="9">
    <source>
        <dbReference type="HAMAP-Rule" id="MF_00148"/>
    </source>
</evidence>
<dbReference type="HAMAP" id="MF_00148">
    <property type="entry name" value="UDG"/>
    <property type="match status" value="1"/>
</dbReference>
<keyword evidence="6 9" id="KW-0227">DNA damage</keyword>
<comment type="similarity">
    <text evidence="3 9 11">Belongs to the uracil-DNA glycosylase (UDG) superfamily. UNG family.</text>
</comment>
<evidence type="ECO:0000256" key="4">
    <source>
        <dbReference type="ARBA" id="ARBA00012030"/>
    </source>
</evidence>
<dbReference type="NCBIfam" id="NF003589">
    <property type="entry name" value="PRK05254.1-2"/>
    <property type="match status" value="1"/>
</dbReference>
<dbReference type="NCBIfam" id="TIGR00628">
    <property type="entry name" value="ung"/>
    <property type="match status" value="1"/>
</dbReference>
<keyword evidence="7 9" id="KW-0378">Hydrolase</keyword>
<dbReference type="Pfam" id="PF03167">
    <property type="entry name" value="UDG"/>
    <property type="match status" value="1"/>
</dbReference>
<dbReference type="PROSITE" id="PS00130">
    <property type="entry name" value="U_DNA_GLYCOSYLASE"/>
    <property type="match status" value="1"/>
</dbReference>
<evidence type="ECO:0000256" key="6">
    <source>
        <dbReference type="ARBA" id="ARBA00022763"/>
    </source>
</evidence>
<dbReference type="InterPro" id="IPR002043">
    <property type="entry name" value="UDG_fam1"/>
</dbReference>
<sequence>MLLYRVWLHIASPAALWYTGENSVEEERFMLLHQQLTPLLDGDWAPFLTAECSKPYFSELDSFVTEAAAARTVYPAPENIFAAFRACPAHKVRVVILGQDPYHEPGQAMGLSFSVPDACKTPPSLKNIFKELESEFGPVAVRHNDLTPWARQGVLLLNTVLTVEQGAAFSHAGHGWETFTRAALAYVAELDSAPLAAILWGKPAQKYAPLFKDASARRPVLILESAHPSPLSAYRGFFGSAPFGKVDAFLQEHGEAPIIWQE</sequence>
<evidence type="ECO:0000256" key="3">
    <source>
        <dbReference type="ARBA" id="ARBA00008184"/>
    </source>
</evidence>
<feature type="domain" description="Uracil-DNA glycosylase-like" evidence="12">
    <location>
        <begin position="85"/>
        <end position="250"/>
    </location>
</feature>
<feature type="active site" description="Proton acceptor" evidence="9 10">
    <location>
        <position position="100"/>
    </location>
</feature>
<dbReference type="SUPFAM" id="SSF52141">
    <property type="entry name" value="Uracil-DNA glycosylase-like"/>
    <property type="match status" value="1"/>
</dbReference>
<accession>D1PN05</accession>
<dbReference type="InterPro" id="IPR018085">
    <property type="entry name" value="Ura-DNA_Glyclase_AS"/>
</dbReference>
<dbReference type="EMBL" id="ACBY02000023">
    <property type="protein sequence ID" value="EFB75940.1"/>
    <property type="molecule type" value="Genomic_DNA"/>
</dbReference>
<dbReference type="GO" id="GO:0004844">
    <property type="term" value="F:uracil DNA N-glycosylase activity"/>
    <property type="evidence" value="ECO:0007669"/>
    <property type="project" value="UniProtKB-UniRule"/>
</dbReference>
<dbReference type="SMART" id="SM00986">
    <property type="entry name" value="UDG"/>
    <property type="match status" value="1"/>
</dbReference>
<gene>
    <name evidence="9 13" type="primary">ung</name>
    <name evidence="13" type="ORF">SUBVAR_05720</name>
</gene>
<dbReference type="InterPro" id="IPR005122">
    <property type="entry name" value="Uracil-DNA_glycosylase-like"/>
</dbReference>
<dbReference type="NCBIfam" id="NF003592">
    <property type="entry name" value="PRK05254.1-5"/>
    <property type="match status" value="1"/>
</dbReference>
<organism evidence="13 14">
    <name type="scientific">Subdoligranulum variabile DSM 15176</name>
    <dbReference type="NCBI Taxonomy" id="411471"/>
    <lineage>
        <taxon>Bacteria</taxon>
        <taxon>Bacillati</taxon>
        <taxon>Bacillota</taxon>
        <taxon>Clostridia</taxon>
        <taxon>Eubacteriales</taxon>
        <taxon>Oscillospiraceae</taxon>
        <taxon>Subdoligranulum</taxon>
    </lineage>
</organism>
<dbReference type="PANTHER" id="PTHR11264">
    <property type="entry name" value="URACIL-DNA GLYCOSYLASE"/>
    <property type="match status" value="1"/>
</dbReference>
<dbReference type="Gene3D" id="3.40.470.10">
    <property type="entry name" value="Uracil-DNA glycosylase-like domain"/>
    <property type="match status" value="1"/>
</dbReference>
<keyword evidence="8 9" id="KW-0234">DNA repair</keyword>
<keyword evidence="14" id="KW-1185">Reference proteome</keyword>
<evidence type="ECO:0000256" key="2">
    <source>
        <dbReference type="ARBA" id="ARBA00002631"/>
    </source>
</evidence>
<dbReference type="NCBIfam" id="NF003588">
    <property type="entry name" value="PRK05254.1-1"/>
    <property type="match status" value="1"/>
</dbReference>
<dbReference type="AlphaFoldDB" id="D1PN05"/>
<evidence type="ECO:0000259" key="12">
    <source>
        <dbReference type="SMART" id="SM00986"/>
    </source>
</evidence>
<keyword evidence="13" id="KW-0326">Glycosidase</keyword>
<dbReference type="EC" id="3.2.2.27" evidence="4 9"/>
<reference evidence="13" key="1">
    <citation type="submission" date="2009-12" db="EMBL/GenBank/DDBJ databases">
        <authorList>
            <person name="Weinstock G."/>
            <person name="Sodergren E."/>
            <person name="Clifton S."/>
            <person name="Fulton L."/>
            <person name="Fulton B."/>
            <person name="Courtney L."/>
            <person name="Fronick C."/>
            <person name="Harrison M."/>
            <person name="Strong C."/>
            <person name="Farmer C."/>
            <person name="Delahaunty K."/>
            <person name="Markovic C."/>
            <person name="Hall O."/>
            <person name="Minx P."/>
            <person name="Tomlinson C."/>
            <person name="Mitreva M."/>
            <person name="Nelson J."/>
            <person name="Hou S."/>
            <person name="Wollam A."/>
            <person name="Pepin K.H."/>
            <person name="Johnson M."/>
            <person name="Bhonagiri V."/>
            <person name="Nash W.E."/>
            <person name="Warren W."/>
            <person name="Chinwalla A."/>
            <person name="Mardis E.R."/>
            <person name="Wilson R.K."/>
        </authorList>
    </citation>
    <scope>NUCLEOTIDE SEQUENCE [LARGE SCALE GENOMIC DNA]</scope>
    <source>
        <strain evidence="13">DSM 15176</strain>
    </source>
</reference>
<evidence type="ECO:0000256" key="7">
    <source>
        <dbReference type="ARBA" id="ARBA00022801"/>
    </source>
</evidence>
<keyword evidence="9" id="KW-0963">Cytoplasm</keyword>
<dbReference type="SMART" id="SM00987">
    <property type="entry name" value="UreE_C"/>
    <property type="match status" value="1"/>
</dbReference>
<comment type="subcellular location">
    <subcellularLocation>
        <location evidence="9">Cytoplasm</location>
    </subcellularLocation>
</comment>
<dbReference type="CDD" id="cd10027">
    <property type="entry name" value="UDG-F1-like"/>
    <property type="match status" value="1"/>
</dbReference>
<comment type="catalytic activity">
    <reaction evidence="1 9 11">
        <text>Hydrolyzes single-stranded DNA or mismatched double-stranded DNA and polynucleotides, releasing free uracil.</text>
        <dbReference type="EC" id="3.2.2.27"/>
    </reaction>
</comment>
<dbReference type="Proteomes" id="UP000003438">
    <property type="component" value="Unassembled WGS sequence"/>
</dbReference>
<evidence type="ECO:0000256" key="8">
    <source>
        <dbReference type="ARBA" id="ARBA00023204"/>
    </source>
</evidence>
<dbReference type="InterPro" id="IPR036895">
    <property type="entry name" value="Uracil-DNA_glycosylase-like_sf"/>
</dbReference>
<dbReference type="GO" id="GO:0097510">
    <property type="term" value="P:base-excision repair, AP site formation via deaminated base removal"/>
    <property type="evidence" value="ECO:0007669"/>
    <property type="project" value="TreeGrafter"/>
</dbReference>
<evidence type="ECO:0000256" key="11">
    <source>
        <dbReference type="RuleBase" id="RU003780"/>
    </source>
</evidence>